<accession>A0ABD2YRE2</accession>
<protein>
    <recommendedName>
        <fullName evidence="9">AP2/ERF domain-containing protein</fullName>
    </recommendedName>
</protein>
<evidence type="ECO:0000256" key="3">
    <source>
        <dbReference type="ARBA" id="ARBA00022821"/>
    </source>
</evidence>
<organism evidence="10 11">
    <name type="scientific">Cinchona calisaya</name>
    <dbReference type="NCBI Taxonomy" id="153742"/>
    <lineage>
        <taxon>Eukaryota</taxon>
        <taxon>Viridiplantae</taxon>
        <taxon>Streptophyta</taxon>
        <taxon>Embryophyta</taxon>
        <taxon>Tracheophyta</taxon>
        <taxon>Spermatophyta</taxon>
        <taxon>Magnoliopsida</taxon>
        <taxon>eudicotyledons</taxon>
        <taxon>Gunneridae</taxon>
        <taxon>Pentapetalae</taxon>
        <taxon>asterids</taxon>
        <taxon>lamiids</taxon>
        <taxon>Gentianales</taxon>
        <taxon>Rubiaceae</taxon>
        <taxon>Cinchonoideae</taxon>
        <taxon>Cinchoneae</taxon>
        <taxon>Cinchona</taxon>
    </lineage>
</organism>
<proteinExistence type="predicted"/>
<dbReference type="EMBL" id="JBJUIK010000012">
    <property type="protein sequence ID" value="KAL3509954.1"/>
    <property type="molecule type" value="Genomic_DNA"/>
</dbReference>
<comment type="caution">
    <text evidence="10">The sequence shown here is derived from an EMBL/GenBank/DDBJ whole genome shotgun (WGS) entry which is preliminary data.</text>
</comment>
<dbReference type="InterPro" id="IPR016177">
    <property type="entry name" value="DNA-bd_dom_sf"/>
</dbReference>
<dbReference type="GO" id="GO:0005634">
    <property type="term" value="C:nucleus"/>
    <property type="evidence" value="ECO:0007669"/>
    <property type="project" value="UniProtKB-SubCell"/>
</dbReference>
<dbReference type="SUPFAM" id="SSF54171">
    <property type="entry name" value="DNA-binding domain"/>
    <property type="match status" value="1"/>
</dbReference>
<dbReference type="InterPro" id="IPR036955">
    <property type="entry name" value="AP2/ERF_dom_sf"/>
</dbReference>
<evidence type="ECO:0000256" key="2">
    <source>
        <dbReference type="ARBA" id="ARBA00022745"/>
    </source>
</evidence>
<sequence>MPRPKSAAAITNTSTNPPQTTDPSPPRYRGVRKRPWGRYAAEIRDPVKKIRVWLGTFDTAEEAACAYDDAARSLRGSKAKTNFPCYPTKIGTNSNNYPVLINHDDDDEKKFVARNSDFDLKLPNLRYPAMSSLSSTVESSSWPRILPDPGPSGGQRMPAQVPMATEDCHSYCGSSSSVAEDLNVDLASSFNKQPRPFDLNSHPPIDDVSIEAHAVSGDDFHVTDLCL</sequence>
<dbReference type="FunFam" id="3.30.730.10:FF:000001">
    <property type="entry name" value="Ethylene-responsive transcription factor 2"/>
    <property type="match status" value="1"/>
</dbReference>
<dbReference type="PRINTS" id="PR00367">
    <property type="entry name" value="ETHRSPELEMNT"/>
</dbReference>
<evidence type="ECO:0000256" key="1">
    <source>
        <dbReference type="ARBA" id="ARBA00004123"/>
    </source>
</evidence>
<evidence type="ECO:0000256" key="4">
    <source>
        <dbReference type="ARBA" id="ARBA00023015"/>
    </source>
</evidence>
<keyword evidence="2" id="KW-0936">Ethylene signaling pathway</keyword>
<keyword evidence="4" id="KW-0805">Transcription regulation</keyword>
<keyword evidence="6" id="KW-0804">Transcription</keyword>
<dbReference type="GO" id="GO:0009873">
    <property type="term" value="P:ethylene-activated signaling pathway"/>
    <property type="evidence" value="ECO:0007669"/>
    <property type="project" value="UniProtKB-KW"/>
</dbReference>
<comment type="subcellular location">
    <subcellularLocation>
        <location evidence="1">Nucleus</location>
    </subcellularLocation>
</comment>
<dbReference type="GO" id="GO:0006952">
    <property type="term" value="P:defense response"/>
    <property type="evidence" value="ECO:0007669"/>
    <property type="project" value="UniProtKB-KW"/>
</dbReference>
<keyword evidence="5" id="KW-0238">DNA-binding</keyword>
<dbReference type="Pfam" id="PF00847">
    <property type="entry name" value="AP2"/>
    <property type="match status" value="1"/>
</dbReference>
<dbReference type="Gene3D" id="3.30.730.10">
    <property type="entry name" value="AP2/ERF domain"/>
    <property type="match status" value="1"/>
</dbReference>
<dbReference type="PROSITE" id="PS51032">
    <property type="entry name" value="AP2_ERF"/>
    <property type="match status" value="1"/>
</dbReference>
<reference evidence="10 11" key="1">
    <citation type="submission" date="2024-11" db="EMBL/GenBank/DDBJ databases">
        <title>A near-complete genome assembly of Cinchona calisaya.</title>
        <authorList>
            <person name="Lian D.C."/>
            <person name="Zhao X.W."/>
            <person name="Wei L."/>
        </authorList>
    </citation>
    <scope>NUCLEOTIDE SEQUENCE [LARGE SCALE GENOMIC DNA]</scope>
    <source>
        <tissue evidence="10">Nenye</tissue>
    </source>
</reference>
<evidence type="ECO:0000256" key="7">
    <source>
        <dbReference type="ARBA" id="ARBA00023242"/>
    </source>
</evidence>
<keyword evidence="11" id="KW-1185">Reference proteome</keyword>
<dbReference type="AlphaFoldDB" id="A0ABD2YRE2"/>
<dbReference type="Proteomes" id="UP001630127">
    <property type="component" value="Unassembled WGS sequence"/>
</dbReference>
<evidence type="ECO:0000256" key="6">
    <source>
        <dbReference type="ARBA" id="ARBA00023163"/>
    </source>
</evidence>
<gene>
    <name evidence="10" type="ORF">ACH5RR_029355</name>
</gene>
<feature type="compositionally biased region" description="Polar residues" evidence="8">
    <location>
        <begin position="9"/>
        <end position="22"/>
    </location>
</feature>
<name>A0ABD2YRE2_9GENT</name>
<feature type="domain" description="AP2/ERF" evidence="9">
    <location>
        <begin position="27"/>
        <end position="84"/>
    </location>
</feature>
<dbReference type="GO" id="GO:0003677">
    <property type="term" value="F:DNA binding"/>
    <property type="evidence" value="ECO:0007669"/>
    <property type="project" value="UniProtKB-KW"/>
</dbReference>
<dbReference type="InterPro" id="IPR001471">
    <property type="entry name" value="AP2/ERF_dom"/>
</dbReference>
<dbReference type="PANTHER" id="PTHR31677:SF157">
    <property type="entry name" value="AP2_ERF DOMAIN-CONTAINING PROTEIN"/>
    <property type="match status" value="1"/>
</dbReference>
<evidence type="ECO:0000256" key="8">
    <source>
        <dbReference type="SAM" id="MobiDB-lite"/>
    </source>
</evidence>
<evidence type="ECO:0000313" key="10">
    <source>
        <dbReference type="EMBL" id="KAL3509954.1"/>
    </source>
</evidence>
<feature type="region of interest" description="Disordered" evidence="8">
    <location>
        <begin position="1"/>
        <end position="33"/>
    </location>
</feature>
<keyword evidence="3" id="KW-0611">Plant defense</keyword>
<keyword evidence="7" id="KW-0539">Nucleus</keyword>
<evidence type="ECO:0000259" key="9">
    <source>
        <dbReference type="PROSITE" id="PS51032"/>
    </source>
</evidence>
<evidence type="ECO:0000313" key="11">
    <source>
        <dbReference type="Proteomes" id="UP001630127"/>
    </source>
</evidence>
<dbReference type="SMART" id="SM00380">
    <property type="entry name" value="AP2"/>
    <property type="match status" value="1"/>
</dbReference>
<dbReference type="CDD" id="cd00018">
    <property type="entry name" value="AP2"/>
    <property type="match status" value="1"/>
</dbReference>
<evidence type="ECO:0000256" key="5">
    <source>
        <dbReference type="ARBA" id="ARBA00023125"/>
    </source>
</evidence>
<dbReference type="PANTHER" id="PTHR31677">
    <property type="entry name" value="AP2 DOMAIN CLASS TRANSCRIPTION FACTOR"/>
    <property type="match status" value="1"/>
</dbReference>